<evidence type="ECO:0000313" key="2">
    <source>
        <dbReference type="EMBL" id="KAJ3650000.1"/>
    </source>
</evidence>
<keyword evidence="3" id="KW-1185">Reference proteome</keyword>
<accession>A0AA38MAQ7</accession>
<sequence>MARPTVIGSPAAATPDAVFTTGVSPYQLIDIRNTLDVLDGGLGLPSEILKPSSKAKGGIMASGFYGTTKNRTVLLAIYCLVALSLLVLCLIAL</sequence>
<name>A0AA38MAQ7_9CUCU</name>
<keyword evidence="1" id="KW-0472">Membrane</keyword>
<dbReference type="AlphaFoldDB" id="A0AA38MAQ7"/>
<comment type="caution">
    <text evidence="2">The sequence shown here is derived from an EMBL/GenBank/DDBJ whole genome shotgun (WGS) entry which is preliminary data.</text>
</comment>
<dbReference type="EMBL" id="JALNTZ010000006">
    <property type="protein sequence ID" value="KAJ3650000.1"/>
    <property type="molecule type" value="Genomic_DNA"/>
</dbReference>
<dbReference type="Proteomes" id="UP001168821">
    <property type="component" value="Unassembled WGS sequence"/>
</dbReference>
<proteinExistence type="predicted"/>
<protein>
    <submittedName>
        <fullName evidence="2">Uncharacterized protein</fullName>
    </submittedName>
</protein>
<evidence type="ECO:0000313" key="3">
    <source>
        <dbReference type="Proteomes" id="UP001168821"/>
    </source>
</evidence>
<feature type="transmembrane region" description="Helical" evidence="1">
    <location>
        <begin position="73"/>
        <end position="92"/>
    </location>
</feature>
<evidence type="ECO:0000256" key="1">
    <source>
        <dbReference type="SAM" id="Phobius"/>
    </source>
</evidence>
<reference evidence="2" key="1">
    <citation type="journal article" date="2023" name="G3 (Bethesda)">
        <title>Whole genome assemblies of Zophobas morio and Tenebrio molitor.</title>
        <authorList>
            <person name="Kaur S."/>
            <person name="Stinson S.A."/>
            <person name="diCenzo G.C."/>
        </authorList>
    </citation>
    <scope>NUCLEOTIDE SEQUENCE</scope>
    <source>
        <strain evidence="2">QUZm001</strain>
    </source>
</reference>
<keyword evidence="1" id="KW-0812">Transmembrane</keyword>
<organism evidence="2 3">
    <name type="scientific">Zophobas morio</name>
    <dbReference type="NCBI Taxonomy" id="2755281"/>
    <lineage>
        <taxon>Eukaryota</taxon>
        <taxon>Metazoa</taxon>
        <taxon>Ecdysozoa</taxon>
        <taxon>Arthropoda</taxon>
        <taxon>Hexapoda</taxon>
        <taxon>Insecta</taxon>
        <taxon>Pterygota</taxon>
        <taxon>Neoptera</taxon>
        <taxon>Endopterygota</taxon>
        <taxon>Coleoptera</taxon>
        <taxon>Polyphaga</taxon>
        <taxon>Cucujiformia</taxon>
        <taxon>Tenebrionidae</taxon>
        <taxon>Zophobas</taxon>
    </lineage>
</organism>
<gene>
    <name evidence="2" type="ORF">Zmor_021713</name>
</gene>
<keyword evidence="1" id="KW-1133">Transmembrane helix</keyword>